<dbReference type="OrthoDB" id="2216069at2759"/>
<protein>
    <submittedName>
        <fullName evidence="1">Uncharacterized protein</fullName>
    </submittedName>
</protein>
<reference evidence="1 2" key="1">
    <citation type="submission" date="2015-08" db="EMBL/GenBank/DDBJ databases">
        <title>Next Generation Sequencing and Analysis of the Genome of Puccinia sorghi L Schw, the Causal Agent of Maize Common Rust.</title>
        <authorList>
            <person name="Rochi L."/>
            <person name="Burguener G."/>
            <person name="Darino M."/>
            <person name="Turjanski A."/>
            <person name="Kreff E."/>
            <person name="Dieguez M.J."/>
            <person name="Sacco F."/>
        </authorList>
    </citation>
    <scope>NUCLEOTIDE SEQUENCE [LARGE SCALE GENOMIC DNA]</scope>
    <source>
        <strain evidence="1 2">RO10H11247</strain>
    </source>
</reference>
<dbReference type="EMBL" id="LAVV01004232">
    <property type="protein sequence ID" value="KNZ61602.1"/>
    <property type="molecule type" value="Genomic_DNA"/>
</dbReference>
<evidence type="ECO:0000313" key="2">
    <source>
        <dbReference type="Proteomes" id="UP000037035"/>
    </source>
</evidence>
<sequence length="114" mass="13057">MLCGERISWPSPSLTYQGWSCKSPAELCCHNTQLRWTILILQSWKMLILRLRQIVRNTPTSWNKPQLIELQANFVHCCGLDLKRTVVFVDEAGFDLHSGRAFGYAPQGNDISSY</sequence>
<accession>A0A0L6VM05</accession>
<organism evidence="1 2">
    <name type="scientific">Puccinia sorghi</name>
    <dbReference type="NCBI Taxonomy" id="27349"/>
    <lineage>
        <taxon>Eukaryota</taxon>
        <taxon>Fungi</taxon>
        <taxon>Dikarya</taxon>
        <taxon>Basidiomycota</taxon>
        <taxon>Pucciniomycotina</taxon>
        <taxon>Pucciniomycetes</taxon>
        <taxon>Pucciniales</taxon>
        <taxon>Pucciniaceae</taxon>
        <taxon>Puccinia</taxon>
    </lineage>
</organism>
<dbReference type="VEuPathDB" id="FungiDB:VP01_1380g10"/>
<dbReference type="AlphaFoldDB" id="A0A0L6VM05"/>
<keyword evidence="2" id="KW-1185">Reference proteome</keyword>
<dbReference type="Proteomes" id="UP000037035">
    <property type="component" value="Unassembled WGS sequence"/>
</dbReference>
<evidence type="ECO:0000313" key="1">
    <source>
        <dbReference type="EMBL" id="KNZ61602.1"/>
    </source>
</evidence>
<comment type="caution">
    <text evidence="1">The sequence shown here is derived from an EMBL/GenBank/DDBJ whole genome shotgun (WGS) entry which is preliminary data.</text>
</comment>
<name>A0A0L6VM05_9BASI</name>
<gene>
    <name evidence="1" type="ORF">VP01_1380g10</name>
</gene>
<proteinExistence type="predicted"/>
<dbReference type="STRING" id="27349.A0A0L6VM05"/>